<organism evidence="7 8">
    <name type="scientific">Dehalogenimonas formicexedens</name>
    <dbReference type="NCBI Taxonomy" id="1839801"/>
    <lineage>
        <taxon>Bacteria</taxon>
        <taxon>Bacillati</taxon>
        <taxon>Chloroflexota</taxon>
        <taxon>Dehalococcoidia</taxon>
        <taxon>Dehalococcoidales</taxon>
        <taxon>Dehalococcoidaceae</taxon>
        <taxon>Dehalogenimonas</taxon>
    </lineage>
</organism>
<dbReference type="InterPro" id="IPR019984">
    <property type="entry name" value="Ribosomal_uS17_bact/chlr"/>
</dbReference>
<protein>
    <recommendedName>
        <fullName evidence="6">Small ribosomal subunit protein uS17</fullName>
    </recommendedName>
</protein>
<evidence type="ECO:0000313" key="8">
    <source>
        <dbReference type="Proteomes" id="UP000185934"/>
    </source>
</evidence>
<keyword evidence="4 6" id="KW-0689">Ribosomal protein</keyword>
<dbReference type="NCBIfam" id="TIGR03635">
    <property type="entry name" value="uS17_bact"/>
    <property type="match status" value="1"/>
</dbReference>
<dbReference type="OrthoDB" id="9811714at2"/>
<dbReference type="SUPFAM" id="SSF50249">
    <property type="entry name" value="Nucleic acid-binding proteins"/>
    <property type="match status" value="1"/>
</dbReference>
<dbReference type="HAMAP" id="MF_01345_B">
    <property type="entry name" value="Ribosomal_uS17_B"/>
    <property type="match status" value="1"/>
</dbReference>
<dbReference type="InterPro" id="IPR012340">
    <property type="entry name" value="NA-bd_OB-fold"/>
</dbReference>
<keyword evidence="3 6" id="KW-0694">RNA-binding</keyword>
<proteinExistence type="inferred from homology"/>
<dbReference type="Gene3D" id="2.40.50.140">
    <property type="entry name" value="Nucleic acid-binding proteins"/>
    <property type="match status" value="1"/>
</dbReference>
<dbReference type="AlphaFoldDB" id="A0A1P8F507"/>
<evidence type="ECO:0000256" key="6">
    <source>
        <dbReference type="HAMAP-Rule" id="MF_01345"/>
    </source>
</evidence>
<keyword evidence="2 6" id="KW-0699">rRNA-binding</keyword>
<comment type="similarity">
    <text evidence="1 6">Belongs to the universal ribosomal protein uS17 family.</text>
</comment>
<evidence type="ECO:0000313" key="7">
    <source>
        <dbReference type="EMBL" id="APV43564.1"/>
    </source>
</evidence>
<keyword evidence="5 6" id="KW-0687">Ribonucleoprotein</keyword>
<evidence type="ECO:0000256" key="3">
    <source>
        <dbReference type="ARBA" id="ARBA00022884"/>
    </source>
</evidence>
<reference evidence="8" key="1">
    <citation type="submission" date="2016-11" db="EMBL/GenBank/DDBJ databases">
        <title>Dehalogenimonas formicexedens sp. nov., a chlorinated alkane respiring bacterium isolated from contaminated groundwater.</title>
        <authorList>
            <person name="Key T.A."/>
            <person name="Bowman K.S."/>
            <person name="Lee I."/>
            <person name="Chun J."/>
            <person name="Albuquerque L."/>
            <person name="da Costa M.S."/>
            <person name="Rainey F.A."/>
            <person name="Moe W.M."/>
        </authorList>
    </citation>
    <scope>NUCLEOTIDE SEQUENCE [LARGE SCALE GENOMIC DNA]</scope>
    <source>
        <strain evidence="8">NSZ-14</strain>
    </source>
</reference>
<dbReference type="RefSeq" id="WP_076003366.1">
    <property type="nucleotide sequence ID" value="NZ_CP018258.1"/>
</dbReference>
<evidence type="ECO:0000256" key="1">
    <source>
        <dbReference type="ARBA" id="ARBA00010254"/>
    </source>
</evidence>
<dbReference type="NCBIfam" id="NF004123">
    <property type="entry name" value="PRK05610.1"/>
    <property type="match status" value="1"/>
</dbReference>
<gene>
    <name evidence="6" type="primary">rpsQ</name>
    <name evidence="7" type="ORF">Dform_00201</name>
</gene>
<dbReference type="PANTHER" id="PTHR10744">
    <property type="entry name" value="40S RIBOSOMAL PROTEIN S11 FAMILY MEMBER"/>
    <property type="match status" value="1"/>
</dbReference>
<dbReference type="GO" id="GO:0019843">
    <property type="term" value="F:rRNA binding"/>
    <property type="evidence" value="ECO:0007669"/>
    <property type="project" value="UniProtKB-UniRule"/>
</dbReference>
<evidence type="ECO:0000256" key="5">
    <source>
        <dbReference type="ARBA" id="ARBA00023274"/>
    </source>
</evidence>
<name>A0A1P8F507_9CHLR</name>
<comment type="function">
    <text evidence="6">One of the primary rRNA binding proteins, it binds specifically to the 5'-end of 16S ribosomal RNA.</text>
</comment>
<comment type="subunit">
    <text evidence="6">Part of the 30S ribosomal subunit.</text>
</comment>
<dbReference type="Pfam" id="PF00366">
    <property type="entry name" value="Ribosomal_S17"/>
    <property type="match status" value="1"/>
</dbReference>
<keyword evidence="8" id="KW-1185">Reference proteome</keyword>
<dbReference type="InterPro" id="IPR000266">
    <property type="entry name" value="Ribosomal_uS17"/>
</dbReference>
<sequence length="96" mass="10933">MEQKPQAKTMIGRVVSDKMMKTVIIEVEGSRQHPIYKKAYKVVKKYQVHDEAGAAHYGDIVEVAPSRPLSRTKHFRLLRVLTRGEVAESAELKEIT</sequence>
<dbReference type="EMBL" id="CP018258">
    <property type="protein sequence ID" value="APV43564.1"/>
    <property type="molecule type" value="Genomic_DNA"/>
</dbReference>
<evidence type="ECO:0000256" key="2">
    <source>
        <dbReference type="ARBA" id="ARBA00022730"/>
    </source>
</evidence>
<dbReference type="Proteomes" id="UP000185934">
    <property type="component" value="Chromosome"/>
</dbReference>
<dbReference type="STRING" id="1839801.Dform_00201"/>
<dbReference type="GO" id="GO:0006412">
    <property type="term" value="P:translation"/>
    <property type="evidence" value="ECO:0007669"/>
    <property type="project" value="UniProtKB-UniRule"/>
</dbReference>
<dbReference type="GO" id="GO:0022627">
    <property type="term" value="C:cytosolic small ribosomal subunit"/>
    <property type="evidence" value="ECO:0007669"/>
    <property type="project" value="UniProtKB-UniRule"/>
</dbReference>
<dbReference type="KEGG" id="dfo:Dform_00201"/>
<dbReference type="PANTHER" id="PTHR10744:SF1">
    <property type="entry name" value="SMALL RIBOSOMAL SUBUNIT PROTEIN US17M"/>
    <property type="match status" value="1"/>
</dbReference>
<dbReference type="CDD" id="cd00364">
    <property type="entry name" value="Ribosomal_uS17"/>
    <property type="match status" value="1"/>
</dbReference>
<dbReference type="GO" id="GO:0003735">
    <property type="term" value="F:structural constituent of ribosome"/>
    <property type="evidence" value="ECO:0007669"/>
    <property type="project" value="UniProtKB-UniRule"/>
</dbReference>
<accession>A0A1P8F507</accession>
<evidence type="ECO:0000256" key="4">
    <source>
        <dbReference type="ARBA" id="ARBA00022980"/>
    </source>
</evidence>
<dbReference type="PRINTS" id="PR00973">
    <property type="entry name" value="RIBOSOMALS17"/>
</dbReference>